<dbReference type="Proteomes" id="UP000675920">
    <property type="component" value="Unplaced"/>
</dbReference>
<name>A0A8B6X2T2_9BURK</name>
<evidence type="ECO:0000256" key="3">
    <source>
        <dbReference type="ARBA" id="ARBA00023125"/>
    </source>
</evidence>
<dbReference type="InterPro" id="IPR036390">
    <property type="entry name" value="WH_DNA-bd_sf"/>
</dbReference>
<evidence type="ECO:0000313" key="6">
    <source>
        <dbReference type="Proteomes" id="UP000675920"/>
    </source>
</evidence>
<dbReference type="InterPro" id="IPR000847">
    <property type="entry name" value="LysR_HTH_N"/>
</dbReference>
<dbReference type="SUPFAM" id="SSF53850">
    <property type="entry name" value="Periplasmic binding protein-like II"/>
    <property type="match status" value="1"/>
</dbReference>
<evidence type="ECO:0000256" key="4">
    <source>
        <dbReference type="ARBA" id="ARBA00023163"/>
    </source>
</evidence>
<comment type="similarity">
    <text evidence="1">Belongs to the LysR transcriptional regulatory family.</text>
</comment>
<dbReference type="PANTHER" id="PTHR30126">
    <property type="entry name" value="HTH-TYPE TRANSCRIPTIONAL REGULATOR"/>
    <property type="match status" value="1"/>
</dbReference>
<dbReference type="PRINTS" id="PR00039">
    <property type="entry name" value="HTHLYSR"/>
</dbReference>
<keyword evidence="4" id="KW-0804">Transcription</keyword>
<dbReference type="PANTHER" id="PTHR30126:SF84">
    <property type="entry name" value="HTH-TYPE TRANSCRIPTIONAL REGULATOR PTXR"/>
    <property type="match status" value="1"/>
</dbReference>
<evidence type="ECO:0000256" key="2">
    <source>
        <dbReference type="ARBA" id="ARBA00023015"/>
    </source>
</evidence>
<keyword evidence="2" id="KW-0805">Transcription regulation</keyword>
<keyword evidence="6" id="KW-1185">Reference proteome</keyword>
<dbReference type="InterPro" id="IPR005119">
    <property type="entry name" value="LysR_subst-bd"/>
</dbReference>
<proteinExistence type="inferred from homology"/>
<keyword evidence="3" id="KW-0238">DNA-binding</keyword>
<dbReference type="RefSeq" id="WP_028310605.1">
    <property type="nucleotide sequence ID" value="NZ_AXWS01000007.1"/>
</dbReference>
<dbReference type="InterPro" id="IPR036388">
    <property type="entry name" value="WH-like_DNA-bd_sf"/>
</dbReference>
<dbReference type="SUPFAM" id="SSF46785">
    <property type="entry name" value="Winged helix' DNA-binding domain"/>
    <property type="match status" value="1"/>
</dbReference>
<reference evidence="7" key="1">
    <citation type="journal article" date="1993" name="Annu. Rev. Microbiol.">
        <title>Molecular biology of the LysR family of transcriptional regulators.</title>
        <authorList>
            <person name="Schell M.A."/>
        </authorList>
    </citation>
    <scope>NUCLEOTIDE SEQUENCE</scope>
</reference>
<dbReference type="AlphaFoldDB" id="A0A8B6X2T2"/>
<reference evidence="7" key="4">
    <citation type="submission" date="2025-08" db="UniProtKB">
        <authorList>
            <consortium name="RefSeq"/>
        </authorList>
    </citation>
    <scope>IDENTIFICATION</scope>
</reference>
<dbReference type="PROSITE" id="PS50931">
    <property type="entry name" value="HTH_LYSR"/>
    <property type="match status" value="1"/>
</dbReference>
<organism evidence="6 7">
    <name type="scientific">Derxia gummosa DSM 723</name>
    <dbReference type="NCBI Taxonomy" id="1121388"/>
    <lineage>
        <taxon>Bacteria</taxon>
        <taxon>Pseudomonadati</taxon>
        <taxon>Pseudomonadota</taxon>
        <taxon>Betaproteobacteria</taxon>
        <taxon>Burkholderiales</taxon>
        <taxon>Alcaligenaceae</taxon>
        <taxon>Derxia</taxon>
    </lineage>
</organism>
<sequence>MNGSADELDWSLLHCLLAIVEAGSLTAAATRLGISQPTLTRSLARLEAAVGAELLVRNARGVTTTEAGQIALEGARRMQAAAQSLALDLLGTADRLAGTIRLTASKLTATYLLPRLLAPLLHTHPEIEIEIVASDAIEQMAEGEAHLALRHSRPTQADLIARHLGALEVRAFAHAHYLARHEGRIDPARMNEYDWIGYERSDLLIRGFRDAGIEVTRNFFRFRCDDSATNWQMALAGFGIAFAPSAIAERFDGMLPALPDNYTTRLPVWIVGHRSTRGSARVKLLRDTLAQGLAPMLDGRE</sequence>
<evidence type="ECO:0000256" key="1">
    <source>
        <dbReference type="ARBA" id="ARBA00009437"/>
    </source>
</evidence>
<evidence type="ECO:0000259" key="5">
    <source>
        <dbReference type="PROSITE" id="PS50931"/>
    </source>
</evidence>
<reference evidence="7" key="2">
    <citation type="journal article" date="2005" name="FEMS Microbiol. Rev.">
        <title>The many faces of the helix-turn-helix domain: transcription regulation and beyond.</title>
        <authorList>
            <person name="Aravind L."/>
            <person name="Anantharaman V."/>
            <person name="Balaji S."/>
            <person name="Babu M.M."/>
            <person name="Iyer L.M."/>
        </authorList>
    </citation>
    <scope>NUCLEOTIDE SEQUENCE</scope>
</reference>
<evidence type="ECO:0000313" key="7">
    <source>
        <dbReference type="RefSeq" id="WP_028310605.1"/>
    </source>
</evidence>
<dbReference type="Gene3D" id="1.10.10.10">
    <property type="entry name" value="Winged helix-like DNA-binding domain superfamily/Winged helix DNA-binding domain"/>
    <property type="match status" value="1"/>
</dbReference>
<dbReference type="Pfam" id="PF00126">
    <property type="entry name" value="HTH_1"/>
    <property type="match status" value="1"/>
</dbReference>
<dbReference type="Gene3D" id="3.40.190.290">
    <property type="match status" value="1"/>
</dbReference>
<feature type="domain" description="HTH lysR-type" evidence="5">
    <location>
        <begin position="8"/>
        <end position="65"/>
    </location>
</feature>
<dbReference type="GO" id="GO:0003700">
    <property type="term" value="F:DNA-binding transcription factor activity"/>
    <property type="evidence" value="ECO:0007669"/>
    <property type="project" value="InterPro"/>
</dbReference>
<accession>A0A8B6X2T2</accession>
<protein>
    <submittedName>
        <fullName evidence="7">LysR family transcriptional regulator</fullName>
    </submittedName>
</protein>
<reference evidence="7" key="3">
    <citation type="journal article" date="2008" name="Microbiology">
        <title>Structure and function of the LysR-type transcriptional regulator (LTTR) family proteins.</title>
        <authorList>
            <person name="Maddocks S.E."/>
            <person name="Oyston P.C.F."/>
        </authorList>
    </citation>
    <scope>NUCLEOTIDE SEQUENCE</scope>
</reference>
<dbReference type="Pfam" id="PF03466">
    <property type="entry name" value="LysR_substrate"/>
    <property type="match status" value="1"/>
</dbReference>
<dbReference type="GO" id="GO:0000976">
    <property type="term" value="F:transcription cis-regulatory region binding"/>
    <property type="evidence" value="ECO:0007669"/>
    <property type="project" value="TreeGrafter"/>
</dbReference>